<proteinExistence type="inferred from homology"/>
<dbReference type="EMBL" id="LT906470">
    <property type="protein sequence ID" value="SNV62987.1"/>
    <property type="molecule type" value="Genomic_DNA"/>
</dbReference>
<dbReference type="SUPFAM" id="SSF52540">
    <property type="entry name" value="P-loop containing nucleoside triphosphate hydrolases"/>
    <property type="match status" value="1"/>
</dbReference>
<keyword evidence="2 8" id="KW-0963">Cytoplasm</keyword>
<dbReference type="GO" id="GO:0005524">
    <property type="term" value="F:ATP binding"/>
    <property type="evidence" value="ECO:0007669"/>
    <property type="project" value="UniProtKB-UniRule"/>
</dbReference>
<evidence type="ECO:0000313" key="10">
    <source>
        <dbReference type="EMBL" id="SNV62987.1"/>
    </source>
</evidence>
<keyword evidence="3 8" id="KW-0808">Transferase</keyword>
<dbReference type="GO" id="GO:0005737">
    <property type="term" value="C:cytoplasm"/>
    <property type="evidence" value="ECO:0007669"/>
    <property type="project" value="UniProtKB-SubCell"/>
</dbReference>
<evidence type="ECO:0000256" key="6">
    <source>
        <dbReference type="ARBA" id="ARBA00022840"/>
    </source>
</evidence>
<dbReference type="FunFam" id="3.40.50.300:FF:000991">
    <property type="entry name" value="Dephospho-CoA kinase"/>
    <property type="match status" value="1"/>
</dbReference>
<dbReference type="CDD" id="cd02022">
    <property type="entry name" value="DPCK"/>
    <property type="match status" value="1"/>
</dbReference>
<evidence type="ECO:0000256" key="4">
    <source>
        <dbReference type="ARBA" id="ARBA00022741"/>
    </source>
</evidence>
<protein>
    <recommendedName>
        <fullName evidence="8 9">Dephospho-CoA kinase</fullName>
        <ecNumber evidence="8 9">2.7.1.24</ecNumber>
    </recommendedName>
    <alternativeName>
        <fullName evidence="8">Dephosphocoenzyme A kinase</fullName>
    </alternativeName>
</protein>
<dbReference type="PANTHER" id="PTHR10695">
    <property type="entry name" value="DEPHOSPHO-COA KINASE-RELATED"/>
    <property type="match status" value="1"/>
</dbReference>
<dbReference type="HAMAP" id="MF_00376">
    <property type="entry name" value="Dephospho_CoA_kinase"/>
    <property type="match status" value="1"/>
</dbReference>
<keyword evidence="7 8" id="KW-0173">Coenzyme A biosynthesis</keyword>
<dbReference type="EC" id="2.7.1.24" evidence="8 9"/>
<gene>
    <name evidence="8 10" type="primary">coaE</name>
    <name evidence="10" type="ORF">SAMEA44547418_00789</name>
</gene>
<dbReference type="NCBIfam" id="TIGR00152">
    <property type="entry name" value="dephospho-CoA kinase"/>
    <property type="match status" value="1"/>
</dbReference>
<dbReference type="GO" id="GO:0015937">
    <property type="term" value="P:coenzyme A biosynthetic process"/>
    <property type="evidence" value="ECO:0007669"/>
    <property type="project" value="UniProtKB-UniRule"/>
</dbReference>
<evidence type="ECO:0000256" key="7">
    <source>
        <dbReference type="ARBA" id="ARBA00022993"/>
    </source>
</evidence>
<evidence type="ECO:0000256" key="1">
    <source>
        <dbReference type="ARBA" id="ARBA00009018"/>
    </source>
</evidence>
<dbReference type="KEGG" id="vrm:44547418_00789"/>
<comment type="pathway">
    <text evidence="8">Cofactor biosynthesis; coenzyme A biosynthesis; CoA from (R)-pantothenate: step 5/5.</text>
</comment>
<comment type="catalytic activity">
    <reaction evidence="8">
        <text>3'-dephospho-CoA + ATP = ADP + CoA + H(+)</text>
        <dbReference type="Rhea" id="RHEA:18245"/>
        <dbReference type="ChEBI" id="CHEBI:15378"/>
        <dbReference type="ChEBI" id="CHEBI:30616"/>
        <dbReference type="ChEBI" id="CHEBI:57287"/>
        <dbReference type="ChEBI" id="CHEBI:57328"/>
        <dbReference type="ChEBI" id="CHEBI:456216"/>
        <dbReference type="EC" id="2.7.1.24"/>
    </reaction>
</comment>
<accession>A0A239YW57</accession>
<comment type="similarity">
    <text evidence="1 8">Belongs to the CoaE family.</text>
</comment>
<dbReference type="RefSeq" id="WP_095065779.1">
    <property type="nucleotide sequence ID" value="NZ_LT906470.1"/>
</dbReference>
<dbReference type="Gene3D" id="3.40.50.300">
    <property type="entry name" value="P-loop containing nucleotide triphosphate hydrolases"/>
    <property type="match status" value="1"/>
</dbReference>
<sequence>MKKIGLTGGIASGKSTVLSFFKKRGIPYVDADVVAREVVEPGTKGLEAIVEHFGSTVLHKDGTLNREILGNIVFYDNSKRDVLNHCLKQYIRTRIMELTEEYEAKRVPVLIYDIPLLIEGEWYTMMDEVWLVYVNETTQVQRLMERNGYSRSDAMARIHSQMKLDDKRSYATIIIDNNGAPHELEKQLQSIWSTRIEPVLKPFE</sequence>
<keyword evidence="4 8" id="KW-0547">Nucleotide-binding</keyword>
<reference evidence="10 11" key="1">
    <citation type="submission" date="2017-06" db="EMBL/GenBank/DDBJ databases">
        <authorList>
            <consortium name="Pathogen Informatics"/>
        </authorList>
    </citation>
    <scope>NUCLEOTIDE SEQUENCE [LARGE SCALE GENOMIC DNA]</scope>
    <source>
        <strain evidence="10 11">NCTC12018</strain>
    </source>
</reference>
<dbReference type="InterPro" id="IPR001977">
    <property type="entry name" value="Depp_CoAkinase"/>
</dbReference>
<keyword evidence="6 8" id="KW-0067">ATP-binding</keyword>
<evidence type="ECO:0000256" key="5">
    <source>
        <dbReference type="ARBA" id="ARBA00022777"/>
    </source>
</evidence>
<organism evidence="10 11">
    <name type="scientific">Veillonella rodentium</name>
    <dbReference type="NCBI Taxonomy" id="248315"/>
    <lineage>
        <taxon>Bacteria</taxon>
        <taxon>Bacillati</taxon>
        <taxon>Bacillota</taxon>
        <taxon>Negativicutes</taxon>
        <taxon>Veillonellales</taxon>
        <taxon>Veillonellaceae</taxon>
        <taxon>Veillonella</taxon>
    </lineage>
</organism>
<evidence type="ECO:0000313" key="11">
    <source>
        <dbReference type="Proteomes" id="UP000214973"/>
    </source>
</evidence>
<dbReference type="GO" id="GO:0004140">
    <property type="term" value="F:dephospho-CoA kinase activity"/>
    <property type="evidence" value="ECO:0007669"/>
    <property type="project" value="UniProtKB-UniRule"/>
</dbReference>
<feature type="binding site" evidence="8">
    <location>
        <begin position="11"/>
        <end position="16"/>
    </location>
    <ligand>
        <name>ATP</name>
        <dbReference type="ChEBI" id="CHEBI:30616"/>
    </ligand>
</feature>
<evidence type="ECO:0000256" key="3">
    <source>
        <dbReference type="ARBA" id="ARBA00022679"/>
    </source>
</evidence>
<name>A0A239YW57_9FIRM</name>
<dbReference type="PROSITE" id="PS51219">
    <property type="entry name" value="DPCK"/>
    <property type="match status" value="1"/>
</dbReference>
<evidence type="ECO:0000256" key="2">
    <source>
        <dbReference type="ARBA" id="ARBA00022490"/>
    </source>
</evidence>
<evidence type="ECO:0000256" key="9">
    <source>
        <dbReference type="NCBIfam" id="TIGR00152"/>
    </source>
</evidence>
<dbReference type="InterPro" id="IPR027417">
    <property type="entry name" value="P-loop_NTPase"/>
</dbReference>
<dbReference type="UniPathway" id="UPA00241">
    <property type="reaction ID" value="UER00356"/>
</dbReference>
<keyword evidence="5 8" id="KW-0418">Kinase</keyword>
<dbReference type="Pfam" id="PF01121">
    <property type="entry name" value="CoaE"/>
    <property type="match status" value="1"/>
</dbReference>
<evidence type="ECO:0000256" key="8">
    <source>
        <dbReference type="HAMAP-Rule" id="MF_00376"/>
    </source>
</evidence>
<dbReference type="Proteomes" id="UP000214973">
    <property type="component" value="Chromosome 1"/>
</dbReference>
<dbReference type="AlphaFoldDB" id="A0A239YW57"/>
<keyword evidence="11" id="KW-1185">Reference proteome</keyword>
<comment type="subcellular location">
    <subcellularLocation>
        <location evidence="8">Cytoplasm</location>
    </subcellularLocation>
</comment>
<dbReference type="PANTHER" id="PTHR10695:SF46">
    <property type="entry name" value="BIFUNCTIONAL COENZYME A SYNTHASE-RELATED"/>
    <property type="match status" value="1"/>
</dbReference>
<comment type="function">
    <text evidence="8">Catalyzes the phosphorylation of the 3'-hydroxyl group of dephosphocoenzyme A to form coenzyme A.</text>
</comment>